<organism evidence="2 3">
    <name type="scientific">Corynebacterium pollutisoli</name>
    <dbReference type="NCBI Taxonomy" id="1610489"/>
    <lineage>
        <taxon>Bacteria</taxon>
        <taxon>Bacillati</taxon>
        <taxon>Actinomycetota</taxon>
        <taxon>Actinomycetes</taxon>
        <taxon>Mycobacteriales</taxon>
        <taxon>Corynebacteriaceae</taxon>
        <taxon>Corynebacterium</taxon>
    </lineage>
</organism>
<feature type="domain" description="WYL" evidence="1">
    <location>
        <begin position="356"/>
        <end position="415"/>
    </location>
</feature>
<dbReference type="EMBL" id="FXAR01000004">
    <property type="protein sequence ID" value="SMG26159.1"/>
    <property type="molecule type" value="Genomic_DNA"/>
</dbReference>
<evidence type="ECO:0000313" key="3">
    <source>
        <dbReference type="Proteomes" id="UP000193309"/>
    </source>
</evidence>
<protein>
    <recommendedName>
        <fullName evidence="1">WYL domain-containing protein</fullName>
    </recommendedName>
</protein>
<name>A0A1X7JFZ5_9CORY</name>
<gene>
    <name evidence="2" type="ORF">SAMN06295981_1523</name>
</gene>
<proteinExistence type="predicted"/>
<dbReference type="RefSeq" id="WP_085549630.1">
    <property type="nucleotide sequence ID" value="NZ_FXAR01000004.1"/>
</dbReference>
<evidence type="ECO:0000259" key="1">
    <source>
        <dbReference type="Pfam" id="PF13280"/>
    </source>
</evidence>
<dbReference type="OrthoDB" id="3171994at2"/>
<dbReference type="Proteomes" id="UP000193309">
    <property type="component" value="Unassembled WGS sequence"/>
</dbReference>
<sequence>MTPTNSPAQTPAELLLHALPHLGETFTLDDAAARLRVHDPCGWPVPAHRDKLAWQLHDLALAGRLDTDGTHFRLPSRELLTLSEQGIPAYPVFDVTDWTVDIGESLSRSAAALTLLAHRLRRSLPQSYAGHPTFGAAAGHLLGSARFRDAVAAQSEPLDPAFLLAAAAREVAGLRDQPFATRLDLSDGQRATCRLLGWQSKGPELEQLRRFLDKDPTGVPVPEYAALLHGTDPEQWICTHSLSSAGLYTYPDFEIRSPIVQAESPVRALGRSYLYEFTASQFAGSRAASDPLLTEYDPQVIGGGLMATRRDATPLLRSLGIPVEEALPALSVRTRLEIARTEAELSEFHQAAESRILAEAVILGTGVEIGYRDEAGVETQRTATNPSLVNRSLLRGYCHRRSEDRMFRLDRITRIAAAQ</sequence>
<keyword evidence="3" id="KW-1185">Reference proteome</keyword>
<reference evidence="3" key="1">
    <citation type="submission" date="2017-04" db="EMBL/GenBank/DDBJ databases">
        <authorList>
            <person name="Varghese N."/>
            <person name="Submissions S."/>
        </authorList>
    </citation>
    <scope>NUCLEOTIDE SEQUENCE [LARGE SCALE GENOMIC DNA]</scope>
    <source>
        <strain evidence="3">VDS</strain>
    </source>
</reference>
<accession>A0A1X7JFZ5</accession>
<dbReference type="Pfam" id="PF13280">
    <property type="entry name" value="WYL"/>
    <property type="match status" value="1"/>
</dbReference>
<evidence type="ECO:0000313" key="2">
    <source>
        <dbReference type="EMBL" id="SMG26159.1"/>
    </source>
</evidence>
<dbReference type="InterPro" id="IPR026881">
    <property type="entry name" value="WYL_dom"/>
</dbReference>
<dbReference type="PROSITE" id="PS52050">
    <property type="entry name" value="WYL"/>
    <property type="match status" value="1"/>
</dbReference>
<dbReference type="AlphaFoldDB" id="A0A1X7JFZ5"/>